<feature type="domain" description="VWFA" evidence="1">
    <location>
        <begin position="421"/>
        <end position="610"/>
    </location>
</feature>
<dbReference type="RefSeq" id="WP_093031464.1">
    <property type="nucleotide sequence ID" value="NZ_FNNZ01000009.1"/>
</dbReference>
<dbReference type="EMBL" id="FNNZ01000009">
    <property type="protein sequence ID" value="SDW81542.1"/>
    <property type="molecule type" value="Genomic_DNA"/>
</dbReference>
<dbReference type="CDD" id="cd01454">
    <property type="entry name" value="vWA_norD_type"/>
    <property type="match status" value="1"/>
</dbReference>
<dbReference type="InterPro" id="IPR002035">
    <property type="entry name" value="VWF_A"/>
</dbReference>
<name>A0A1H2WLP3_THIRO</name>
<gene>
    <name evidence="2" type="ORF">SAMN05421783_10922</name>
</gene>
<dbReference type="Pfam" id="PF00092">
    <property type="entry name" value="VWA"/>
    <property type="match status" value="1"/>
</dbReference>
<dbReference type="SMART" id="SM00327">
    <property type="entry name" value="VWA"/>
    <property type="match status" value="1"/>
</dbReference>
<evidence type="ECO:0000313" key="2">
    <source>
        <dbReference type="EMBL" id="SDW81542.1"/>
    </source>
</evidence>
<dbReference type="PANTHER" id="PTHR41248">
    <property type="entry name" value="NORD PROTEIN"/>
    <property type="match status" value="1"/>
</dbReference>
<dbReference type="Proteomes" id="UP000198816">
    <property type="component" value="Unassembled WGS sequence"/>
</dbReference>
<protein>
    <submittedName>
        <fullName evidence="2">Nitric oxide reductase NorD protein</fullName>
    </submittedName>
</protein>
<dbReference type="Gene3D" id="3.40.50.410">
    <property type="entry name" value="von Willebrand factor, type A domain"/>
    <property type="match status" value="1"/>
</dbReference>
<dbReference type="InterPro" id="IPR036465">
    <property type="entry name" value="vWFA_dom_sf"/>
</dbReference>
<proteinExistence type="predicted"/>
<dbReference type="SUPFAM" id="SSF53300">
    <property type="entry name" value="vWA-like"/>
    <property type="match status" value="1"/>
</dbReference>
<dbReference type="InterPro" id="IPR051928">
    <property type="entry name" value="NorD/CobT"/>
</dbReference>
<dbReference type="OrthoDB" id="9758211at2"/>
<keyword evidence="3" id="KW-1185">Reference proteome</keyword>
<dbReference type="PROSITE" id="PS50234">
    <property type="entry name" value="VWFA"/>
    <property type="match status" value="1"/>
</dbReference>
<reference evidence="3" key="1">
    <citation type="submission" date="2016-10" db="EMBL/GenBank/DDBJ databases">
        <authorList>
            <person name="Varghese N."/>
            <person name="Submissions S."/>
        </authorList>
    </citation>
    <scope>NUCLEOTIDE SEQUENCE [LARGE SCALE GENOMIC DNA]</scope>
    <source>
        <strain evidence="3">DSM 217</strain>
    </source>
</reference>
<dbReference type="AlphaFoldDB" id="A0A1H2WLP3"/>
<accession>A0A1H2WLP3</accession>
<organism evidence="2 3">
    <name type="scientific">Thiocapsa roseopersicina</name>
    <dbReference type="NCBI Taxonomy" id="1058"/>
    <lineage>
        <taxon>Bacteria</taxon>
        <taxon>Pseudomonadati</taxon>
        <taxon>Pseudomonadota</taxon>
        <taxon>Gammaproteobacteria</taxon>
        <taxon>Chromatiales</taxon>
        <taxon>Chromatiaceae</taxon>
        <taxon>Thiocapsa</taxon>
    </lineage>
</organism>
<dbReference type="STRING" id="1058.SAMN05421783_10922"/>
<sequence length="612" mass="68758">MEEQVGALWHRAITRLSERRHPFAAVTLEEVAVPIGIFFRALGGDGGLQVEAAEASAHGARRGFLQRLAGLDEKVELAWRDERSLRLPARIDLFPERALNRDLYIWLAGLAAQQTGPTRDWLVESQDQARRTLERFPGLRPRYRRLLDAHLDLRPDPRALPADERAREEAIRLALEDPGSVARLPAARRPPYPVVLWLHPDPELPAGAWSDPSGGESQDIDRDAAVESLGERRRRRAERVAMPEKDQGLITIRMENILTWGEHVQVDRGTDEEDDLERARTAAADLDRISVARDRKASGARLKFDLDLPAESEDDLVLSEGILLPEWDWRKGTLCPNQCRVVPLIAADAAPCELPEHLRRTAHRLRHQFQALAPARVWQRGQSDGQEIDLDAYLRFATDRHAGAGTHADGLYRDMRKGARDLVCLLLSDLSLSTDTWVDDRARVIDVIRDSLFLFAESLAATGDRFGMLGFSSRRRDPVRIHSLKDFDEPHGAGVRGRIAAIKPGYYTRMGAAIRYSTRLLAAQPGGRRLLLILSDGKPNDLDRYEGRYGIEDTRRAVQEARALGLTCFCVTIDERGNDYLPHLFGTGGYVVIRRPTELPAQLPVLYARLTA</sequence>
<dbReference type="PANTHER" id="PTHR41248:SF1">
    <property type="entry name" value="NORD PROTEIN"/>
    <property type="match status" value="1"/>
</dbReference>
<evidence type="ECO:0000313" key="3">
    <source>
        <dbReference type="Proteomes" id="UP000198816"/>
    </source>
</evidence>
<evidence type="ECO:0000259" key="1">
    <source>
        <dbReference type="PROSITE" id="PS50234"/>
    </source>
</evidence>